<organism evidence="4 5">
    <name type="scientific">Marinithermofilum abyssi</name>
    <dbReference type="NCBI Taxonomy" id="1571185"/>
    <lineage>
        <taxon>Bacteria</taxon>
        <taxon>Bacillati</taxon>
        <taxon>Bacillota</taxon>
        <taxon>Bacilli</taxon>
        <taxon>Bacillales</taxon>
        <taxon>Thermoactinomycetaceae</taxon>
        <taxon>Marinithermofilum</taxon>
    </lineage>
</organism>
<dbReference type="InterPro" id="IPR031304">
    <property type="entry name" value="SLT_2"/>
</dbReference>
<gene>
    <name evidence="4" type="ORF">GCM10011571_33480</name>
</gene>
<dbReference type="SUPFAM" id="SSF51261">
    <property type="entry name" value="Duplicated hybrid motif"/>
    <property type="match status" value="1"/>
</dbReference>
<keyword evidence="5" id="KW-1185">Reference proteome</keyword>
<reference evidence="4" key="1">
    <citation type="journal article" date="2014" name="Int. J. Syst. Evol. Microbiol.">
        <title>Complete genome sequence of Corynebacterium casei LMG S-19264T (=DSM 44701T), isolated from a smear-ripened cheese.</title>
        <authorList>
            <consortium name="US DOE Joint Genome Institute (JGI-PGF)"/>
            <person name="Walter F."/>
            <person name="Albersmeier A."/>
            <person name="Kalinowski J."/>
            <person name="Ruckert C."/>
        </authorList>
    </citation>
    <scope>NUCLEOTIDE SEQUENCE</scope>
    <source>
        <strain evidence="4">CGMCC 1.15179</strain>
    </source>
</reference>
<dbReference type="GO" id="GO:0004222">
    <property type="term" value="F:metalloendopeptidase activity"/>
    <property type="evidence" value="ECO:0007669"/>
    <property type="project" value="TreeGrafter"/>
</dbReference>
<dbReference type="AlphaFoldDB" id="A0A8J2VKC9"/>
<dbReference type="Pfam" id="PF01551">
    <property type="entry name" value="Peptidase_M23"/>
    <property type="match status" value="1"/>
</dbReference>
<dbReference type="Gene3D" id="2.70.70.10">
    <property type="entry name" value="Glucose Permease (Domain IIA)"/>
    <property type="match status" value="1"/>
</dbReference>
<feature type="domain" description="Transglycosylase SLT" evidence="3">
    <location>
        <begin position="109"/>
        <end position="159"/>
    </location>
</feature>
<protein>
    <submittedName>
        <fullName evidence="4">Peptidase M23</fullName>
    </submittedName>
</protein>
<dbReference type="CDD" id="cd13399">
    <property type="entry name" value="Slt35-like"/>
    <property type="match status" value="1"/>
</dbReference>
<dbReference type="PANTHER" id="PTHR21666">
    <property type="entry name" value="PEPTIDASE-RELATED"/>
    <property type="match status" value="1"/>
</dbReference>
<reference evidence="4" key="2">
    <citation type="submission" date="2020-09" db="EMBL/GenBank/DDBJ databases">
        <authorList>
            <person name="Sun Q."/>
            <person name="Zhou Y."/>
        </authorList>
    </citation>
    <scope>NUCLEOTIDE SEQUENCE</scope>
    <source>
        <strain evidence="4">CGMCC 1.15179</strain>
    </source>
</reference>
<dbReference type="RefSeq" id="WP_188649025.1">
    <property type="nucleotide sequence ID" value="NZ_BMHQ01000018.1"/>
</dbReference>
<evidence type="ECO:0000256" key="1">
    <source>
        <dbReference type="SAM" id="Phobius"/>
    </source>
</evidence>
<keyword evidence="1" id="KW-0472">Membrane</keyword>
<sequence>MEGLSGNSIIKLFLGFLSVTVLAFLLLVGGFLAVLFMDSDSTPKQQQGSAAESEQAKKEIPKDLIPKYKAAQKRFPAVKWQYLAAIHKVETGYGRTTSPGDPAQKKMISSANALGPMQFTPQTWKDFGIDGNGDGVADIWNEDDAIFSAANKLSKQGIDTNVDQAILRYNRSSEYVKNVKTIAKSYMADPVQVANTGGKVAEAAGGFVWPVSTKKISSKFGMRLHPTKKIFKLHDGVDFPEANGKPVHAIKAGKVIRVANDANGYGLFVEIDHGSGGITSLYGHLSEQSVSVGQVVSAGQVIGKVGSTGASTGNHLHLTIKVNGDPVNPETILR</sequence>
<dbReference type="EMBL" id="BMHQ01000018">
    <property type="protein sequence ID" value="GGE28673.1"/>
    <property type="molecule type" value="Genomic_DNA"/>
</dbReference>
<evidence type="ECO:0000259" key="3">
    <source>
        <dbReference type="Pfam" id="PF13406"/>
    </source>
</evidence>
<dbReference type="Pfam" id="PF13406">
    <property type="entry name" value="SLT_2"/>
    <property type="match status" value="1"/>
</dbReference>
<proteinExistence type="predicted"/>
<evidence type="ECO:0000259" key="2">
    <source>
        <dbReference type="Pfam" id="PF01551"/>
    </source>
</evidence>
<evidence type="ECO:0000313" key="5">
    <source>
        <dbReference type="Proteomes" id="UP000625210"/>
    </source>
</evidence>
<keyword evidence="1" id="KW-1133">Transmembrane helix</keyword>
<comment type="caution">
    <text evidence="4">The sequence shown here is derived from an EMBL/GenBank/DDBJ whole genome shotgun (WGS) entry which is preliminary data.</text>
</comment>
<dbReference type="InterPro" id="IPR011055">
    <property type="entry name" value="Dup_hybrid_motif"/>
</dbReference>
<feature type="transmembrane region" description="Helical" evidence="1">
    <location>
        <begin position="12"/>
        <end position="37"/>
    </location>
</feature>
<evidence type="ECO:0000313" key="4">
    <source>
        <dbReference type="EMBL" id="GGE28673.1"/>
    </source>
</evidence>
<dbReference type="PANTHER" id="PTHR21666:SF287">
    <property type="entry name" value="CYTOPLASMIC MEMBRANE PROTEIN"/>
    <property type="match status" value="1"/>
</dbReference>
<dbReference type="InterPro" id="IPR016047">
    <property type="entry name" value="M23ase_b-sheet_dom"/>
</dbReference>
<dbReference type="InterPro" id="IPR050570">
    <property type="entry name" value="Cell_wall_metabolism_enzyme"/>
</dbReference>
<dbReference type="Gene3D" id="1.10.530.10">
    <property type="match status" value="1"/>
</dbReference>
<name>A0A8J2VKC9_9BACL</name>
<accession>A0A8J2VKC9</accession>
<dbReference type="Gene3D" id="1.10.8.350">
    <property type="entry name" value="Bacterial muramidase"/>
    <property type="match status" value="1"/>
</dbReference>
<feature type="domain" description="M23ase beta-sheet core" evidence="2">
    <location>
        <begin position="233"/>
        <end position="329"/>
    </location>
</feature>
<dbReference type="CDD" id="cd12797">
    <property type="entry name" value="M23_peptidase"/>
    <property type="match status" value="1"/>
</dbReference>
<dbReference type="Proteomes" id="UP000625210">
    <property type="component" value="Unassembled WGS sequence"/>
</dbReference>
<keyword evidence="1" id="KW-0812">Transmembrane</keyword>